<dbReference type="InterPro" id="IPR029510">
    <property type="entry name" value="Ald_DH_CS_GLU"/>
</dbReference>
<evidence type="ECO:0000256" key="4">
    <source>
        <dbReference type="SAM" id="Coils"/>
    </source>
</evidence>
<gene>
    <name evidence="6" type="ORF">JOD45_002481</name>
</gene>
<comment type="similarity">
    <text evidence="3">Belongs to the aldehyde dehydrogenase family.</text>
</comment>
<dbReference type="EMBL" id="JAFBER010000018">
    <property type="protein sequence ID" value="MBM7646253.1"/>
    <property type="molecule type" value="Genomic_DNA"/>
</dbReference>
<feature type="active site" evidence="2">
    <location>
        <position position="255"/>
    </location>
</feature>
<evidence type="ECO:0000313" key="7">
    <source>
        <dbReference type="Proteomes" id="UP000808914"/>
    </source>
</evidence>
<dbReference type="EC" id="1.2.1.8" evidence="6"/>
<evidence type="ECO:0000259" key="5">
    <source>
        <dbReference type="Pfam" id="PF00171"/>
    </source>
</evidence>
<reference evidence="6 7" key="1">
    <citation type="submission" date="2021-01" db="EMBL/GenBank/DDBJ databases">
        <title>Genomic Encyclopedia of Type Strains, Phase IV (KMG-IV): sequencing the most valuable type-strain genomes for metagenomic binning, comparative biology and taxonomic classification.</title>
        <authorList>
            <person name="Goeker M."/>
        </authorList>
    </citation>
    <scope>NUCLEOTIDE SEQUENCE [LARGE SCALE GENOMIC DNA]</scope>
    <source>
        <strain evidence="6 7">DSM 28236</strain>
    </source>
</reference>
<accession>A0ABS2Q221</accession>
<dbReference type="SUPFAM" id="SSF53720">
    <property type="entry name" value="ALDH-like"/>
    <property type="match status" value="1"/>
</dbReference>
<feature type="domain" description="Aldehyde dehydrogenase" evidence="5">
    <location>
        <begin position="18"/>
        <end position="482"/>
    </location>
</feature>
<dbReference type="GO" id="GO:0008802">
    <property type="term" value="F:betaine-aldehyde dehydrogenase (NAD+) activity"/>
    <property type="evidence" value="ECO:0007669"/>
    <property type="project" value="UniProtKB-EC"/>
</dbReference>
<dbReference type="PROSITE" id="PS00070">
    <property type="entry name" value="ALDEHYDE_DEHYDR_CYS"/>
    <property type="match status" value="1"/>
</dbReference>
<keyword evidence="4" id="KW-0175">Coiled coil</keyword>
<dbReference type="Pfam" id="PF00171">
    <property type="entry name" value="Aldedh"/>
    <property type="match status" value="1"/>
</dbReference>
<evidence type="ECO:0000256" key="3">
    <source>
        <dbReference type="RuleBase" id="RU003345"/>
    </source>
</evidence>
<dbReference type="Gene3D" id="3.40.605.10">
    <property type="entry name" value="Aldehyde Dehydrogenase, Chain A, domain 1"/>
    <property type="match status" value="1"/>
</dbReference>
<dbReference type="InterPro" id="IPR016160">
    <property type="entry name" value="Ald_DH_CS_CYS"/>
</dbReference>
<dbReference type="PROSITE" id="PS00687">
    <property type="entry name" value="ALDEHYDE_DEHYDR_GLU"/>
    <property type="match status" value="1"/>
</dbReference>
<keyword evidence="7" id="KW-1185">Reference proteome</keyword>
<dbReference type="PANTHER" id="PTHR11699">
    <property type="entry name" value="ALDEHYDE DEHYDROGENASE-RELATED"/>
    <property type="match status" value="1"/>
</dbReference>
<feature type="coiled-coil region" evidence="4">
    <location>
        <begin position="39"/>
        <end position="104"/>
    </location>
</feature>
<protein>
    <submittedName>
        <fullName evidence="6">Betaine-aldehyde dehydrogenase</fullName>
        <ecNumber evidence="6">1.2.1.8</ecNumber>
    </submittedName>
</protein>
<evidence type="ECO:0000256" key="2">
    <source>
        <dbReference type="PROSITE-ProRule" id="PRU10007"/>
    </source>
</evidence>
<evidence type="ECO:0000256" key="1">
    <source>
        <dbReference type="ARBA" id="ARBA00023002"/>
    </source>
</evidence>
<dbReference type="InterPro" id="IPR015590">
    <property type="entry name" value="Aldehyde_DH_dom"/>
</dbReference>
<dbReference type="InterPro" id="IPR016162">
    <property type="entry name" value="Ald_DH_N"/>
</dbReference>
<dbReference type="Gene3D" id="3.40.309.10">
    <property type="entry name" value="Aldehyde Dehydrogenase, Chain A, domain 2"/>
    <property type="match status" value="1"/>
</dbReference>
<sequence length="495" mass="53978">MTKTLVSSVNKLYIDGKWEEASSRETIPVYNPATGEVIAEVASANAKDAEQAIHAARQAFDKGPWRDVSAYGRAELLYKLANKIENHRDELARLETENNGKTLRESFGDIDFTVRTFKYYAGLAAAPNGETIEADAPLTSKVVREPIGVCGQIIPWNYPLLMAAWKLAPALAAGNVCILKPSELTPLTAIRLFEFIDETGFPPGVVNLLVGFGPQAGQPLVESPLVDKIGFTGGTVTGKTILQHAVGNLKKVSLELGGKSPNIIFADADFESAVDYAMFAIFNNSGQVCSAGSRLLVEQSIYEAFVEELVKRTKKIRVGNGFDEHSQMGPLISQKQMQKVLNYIKIGIDEGAEIAVGGNRLTDEERKNGYFIEPTIFVNVDPKSRIAQEEIFGPVLCVMPFETEEEALELANGTPYGLAAGIFTTDGAKAERAAKGIRAGVTWINTYEQNLIEGPWGGYKQSGLGRELGTYGLEEYTEVKQIINNLNVEPTGWFN</sequence>
<dbReference type="InterPro" id="IPR016163">
    <property type="entry name" value="Ald_DH_C"/>
</dbReference>
<evidence type="ECO:0000313" key="6">
    <source>
        <dbReference type="EMBL" id="MBM7646253.1"/>
    </source>
</evidence>
<name>A0ABS2Q221_9BACL</name>
<dbReference type="Proteomes" id="UP000808914">
    <property type="component" value="Unassembled WGS sequence"/>
</dbReference>
<keyword evidence="1 3" id="KW-0560">Oxidoreductase</keyword>
<organism evidence="6 7">
    <name type="scientific">Scopulibacillus daqui</name>
    <dbReference type="NCBI Taxonomy" id="1469162"/>
    <lineage>
        <taxon>Bacteria</taxon>
        <taxon>Bacillati</taxon>
        <taxon>Bacillota</taxon>
        <taxon>Bacilli</taxon>
        <taxon>Bacillales</taxon>
        <taxon>Sporolactobacillaceae</taxon>
        <taxon>Scopulibacillus</taxon>
    </lineage>
</organism>
<comment type="caution">
    <text evidence="6">The sequence shown here is derived from an EMBL/GenBank/DDBJ whole genome shotgun (WGS) entry which is preliminary data.</text>
</comment>
<dbReference type="InterPro" id="IPR016161">
    <property type="entry name" value="Ald_DH/histidinol_DH"/>
</dbReference>
<dbReference type="RefSeq" id="WP_205004146.1">
    <property type="nucleotide sequence ID" value="NZ_JAFBER010000018.1"/>
</dbReference>
<proteinExistence type="inferred from homology"/>